<dbReference type="InterPro" id="IPR001045">
    <property type="entry name" value="Spermi_synthase"/>
</dbReference>
<dbReference type="Gene3D" id="2.30.140.10">
    <property type="entry name" value="Spermidine synthase, tetramerisation domain"/>
    <property type="match status" value="1"/>
</dbReference>
<feature type="active site" description="Proton acceptor" evidence="3">
    <location>
        <position position="189"/>
    </location>
</feature>
<dbReference type="PANTHER" id="PTHR11558">
    <property type="entry name" value="SPERMIDINE/SPERMINE SYNTHASE"/>
    <property type="match status" value="1"/>
</dbReference>
<feature type="domain" description="PABS" evidence="5">
    <location>
        <begin position="37"/>
        <end position="283"/>
    </location>
</feature>
<comment type="similarity">
    <text evidence="1">Belongs to the spermidine/spermine synthase family.</text>
</comment>
<dbReference type="Proteomes" id="UP001054902">
    <property type="component" value="Unassembled WGS sequence"/>
</dbReference>
<dbReference type="PROSITE" id="PS01330">
    <property type="entry name" value="PABS_1"/>
    <property type="match status" value="1"/>
</dbReference>
<dbReference type="GO" id="GO:0004766">
    <property type="term" value="F:spermidine synthase activity"/>
    <property type="evidence" value="ECO:0007669"/>
    <property type="project" value="TreeGrafter"/>
</dbReference>
<dbReference type="InterPro" id="IPR029063">
    <property type="entry name" value="SAM-dependent_MTases_sf"/>
</dbReference>
<keyword evidence="4" id="KW-0732">Signal</keyword>
<dbReference type="GO" id="GO:0005829">
    <property type="term" value="C:cytosol"/>
    <property type="evidence" value="ECO:0007669"/>
    <property type="project" value="TreeGrafter"/>
</dbReference>
<dbReference type="HAMAP" id="MF_00198">
    <property type="entry name" value="Spermidine_synth"/>
    <property type="match status" value="1"/>
</dbReference>
<dbReference type="Pfam" id="PF01564">
    <property type="entry name" value="Spermine_synth"/>
    <property type="match status" value="1"/>
</dbReference>
<keyword evidence="2 3" id="KW-0808">Transferase</keyword>
<dbReference type="Gene3D" id="3.40.50.150">
    <property type="entry name" value="Vaccinia Virus protein VP39"/>
    <property type="match status" value="1"/>
</dbReference>
<protein>
    <recommendedName>
        <fullName evidence="5">PABS domain-containing protein</fullName>
    </recommendedName>
</protein>
<evidence type="ECO:0000256" key="3">
    <source>
        <dbReference type="PROSITE-ProRule" id="PRU00354"/>
    </source>
</evidence>
<evidence type="ECO:0000313" key="6">
    <source>
        <dbReference type="EMBL" id="GFH54453.1"/>
    </source>
</evidence>
<keyword evidence="3" id="KW-0620">Polyamine biosynthesis</keyword>
<dbReference type="CDD" id="cd02440">
    <property type="entry name" value="AdoMet_MTases"/>
    <property type="match status" value="1"/>
</dbReference>
<gene>
    <name evidence="6" type="ORF">CTEN210_10929</name>
</gene>
<dbReference type="InterPro" id="IPR030373">
    <property type="entry name" value="PABS_CS"/>
</dbReference>
<dbReference type="InterPro" id="IPR030374">
    <property type="entry name" value="PABS"/>
</dbReference>
<reference evidence="6 7" key="1">
    <citation type="journal article" date="2021" name="Sci. Rep.">
        <title>The genome of the diatom Chaetoceros tenuissimus carries an ancient integrated fragment of an extant virus.</title>
        <authorList>
            <person name="Hongo Y."/>
            <person name="Kimura K."/>
            <person name="Takaki Y."/>
            <person name="Yoshida Y."/>
            <person name="Baba S."/>
            <person name="Kobayashi G."/>
            <person name="Nagasaki K."/>
            <person name="Hano T."/>
            <person name="Tomaru Y."/>
        </authorList>
    </citation>
    <scope>NUCLEOTIDE SEQUENCE [LARGE SCALE GENOMIC DNA]</scope>
    <source>
        <strain evidence="6 7">NIES-3715</strain>
    </source>
</reference>
<dbReference type="InterPro" id="IPR037163">
    <property type="entry name" value="Spermidine_synt_N_sf"/>
</dbReference>
<sequence length="362" mass="40639">MRFLHLQSSLQACVGVLALTISNASSYGLNTKSKHVGEYIAETGFYQSLTLTDEEPILEKRSEFQDIQVMNSVYYGKVLILDGVIQLTEKDADSYNEMMVHPAMMAHPKPKRVLVIGGGDGYVLSEVLKHPEVEHVDHVDLDGEVIQVCRDHFSWGNAWEDPRVKLHIADGAAFIANATDSSYDVIIQDSSDPYTWDDETGEKIDLPSKTLYSDAHFTNISRVLGEKGVFSFQAETFNIESDLEGIVEWRQRALDVGFSDANYGTISISSYPTGQIGFLLCRKNPVSSPSIELVKKRFDQIVKLGKETTYYHPTLQQTAFALPLWVHRRIYKSPTPKIGLLEEEHEVVDLEVLPQADIQSPQ</sequence>
<accession>A0AAD3H914</accession>
<proteinExistence type="inferred from homology"/>
<evidence type="ECO:0000313" key="7">
    <source>
        <dbReference type="Proteomes" id="UP001054902"/>
    </source>
</evidence>
<feature type="chain" id="PRO_5042212951" description="PABS domain-containing protein" evidence="4">
    <location>
        <begin position="19"/>
        <end position="362"/>
    </location>
</feature>
<dbReference type="AlphaFoldDB" id="A0AAD3H914"/>
<dbReference type="PANTHER" id="PTHR11558:SF11">
    <property type="entry name" value="SPERMIDINE SYNTHASE"/>
    <property type="match status" value="1"/>
</dbReference>
<name>A0AAD3H914_9STRA</name>
<organism evidence="6 7">
    <name type="scientific">Chaetoceros tenuissimus</name>
    <dbReference type="NCBI Taxonomy" id="426638"/>
    <lineage>
        <taxon>Eukaryota</taxon>
        <taxon>Sar</taxon>
        <taxon>Stramenopiles</taxon>
        <taxon>Ochrophyta</taxon>
        <taxon>Bacillariophyta</taxon>
        <taxon>Coscinodiscophyceae</taxon>
        <taxon>Chaetocerotophycidae</taxon>
        <taxon>Chaetocerotales</taxon>
        <taxon>Chaetocerotaceae</taxon>
        <taxon>Chaetoceros</taxon>
    </lineage>
</organism>
<comment type="caution">
    <text evidence="6">The sequence shown here is derived from an EMBL/GenBank/DDBJ whole genome shotgun (WGS) entry which is preliminary data.</text>
</comment>
<dbReference type="EMBL" id="BLLK01000047">
    <property type="protein sequence ID" value="GFH54453.1"/>
    <property type="molecule type" value="Genomic_DNA"/>
</dbReference>
<dbReference type="InterPro" id="IPR035246">
    <property type="entry name" value="Spermidine_synt_N"/>
</dbReference>
<evidence type="ECO:0000256" key="2">
    <source>
        <dbReference type="ARBA" id="ARBA00022679"/>
    </source>
</evidence>
<evidence type="ECO:0000256" key="1">
    <source>
        <dbReference type="ARBA" id="ARBA00007867"/>
    </source>
</evidence>
<evidence type="ECO:0000256" key="4">
    <source>
        <dbReference type="SAM" id="SignalP"/>
    </source>
</evidence>
<dbReference type="GO" id="GO:0008295">
    <property type="term" value="P:spermidine biosynthetic process"/>
    <property type="evidence" value="ECO:0007669"/>
    <property type="project" value="TreeGrafter"/>
</dbReference>
<feature type="signal peptide" evidence="4">
    <location>
        <begin position="1"/>
        <end position="18"/>
    </location>
</feature>
<keyword evidence="7" id="KW-1185">Reference proteome</keyword>
<evidence type="ECO:0000259" key="5">
    <source>
        <dbReference type="PROSITE" id="PS51006"/>
    </source>
</evidence>
<dbReference type="SUPFAM" id="SSF53335">
    <property type="entry name" value="S-adenosyl-L-methionine-dependent methyltransferases"/>
    <property type="match status" value="1"/>
</dbReference>
<dbReference type="Pfam" id="PF17284">
    <property type="entry name" value="Spermine_synt_N"/>
    <property type="match status" value="1"/>
</dbReference>
<dbReference type="PROSITE" id="PS51006">
    <property type="entry name" value="PABS_2"/>
    <property type="match status" value="1"/>
</dbReference>